<name>A0ABS0XK54_9SPHN</name>
<keyword evidence="9" id="KW-1185">Reference proteome</keyword>
<dbReference type="EMBL" id="JAELXS010000001">
    <property type="protein sequence ID" value="MBJ6120418.1"/>
    <property type="molecule type" value="Genomic_DNA"/>
</dbReference>
<sequence>MLYAAAVAAIMAAAIYMILSRNLVRIMLGLALLSTGANLLLFTAGDFSNRQPPIIAPGQDRLGDAADPLAQALILTAIVIGFALTVVLATVVLRAWRATGSLDARTVEATEQPDAPELLDPDNG</sequence>
<evidence type="ECO:0000256" key="2">
    <source>
        <dbReference type="ARBA" id="ARBA00010388"/>
    </source>
</evidence>
<dbReference type="InterPro" id="IPR050601">
    <property type="entry name" value="CPA3_antiporter_subunitC"/>
</dbReference>
<evidence type="ECO:0000313" key="8">
    <source>
        <dbReference type="EMBL" id="MBJ6120418.1"/>
    </source>
</evidence>
<comment type="similarity">
    <text evidence="2">Belongs to the CPA3 antiporters (TC 2.A.63) subunit C family.</text>
</comment>
<dbReference type="InterPro" id="IPR039428">
    <property type="entry name" value="NUOK/Mnh_C1-like"/>
</dbReference>
<keyword evidence="5 7" id="KW-1133">Transmembrane helix</keyword>
<keyword evidence="4 7" id="KW-0812">Transmembrane</keyword>
<dbReference type="Proteomes" id="UP000640426">
    <property type="component" value="Unassembled WGS sequence"/>
</dbReference>
<dbReference type="PANTHER" id="PTHR34583:SF2">
    <property type="entry name" value="ANTIPORTER SUBUNIT MNHC2-RELATED"/>
    <property type="match status" value="1"/>
</dbReference>
<evidence type="ECO:0000256" key="7">
    <source>
        <dbReference type="SAM" id="Phobius"/>
    </source>
</evidence>
<reference evidence="9" key="1">
    <citation type="submission" date="2020-12" db="EMBL/GenBank/DDBJ databases">
        <title>Hymenobacter sp.</title>
        <authorList>
            <person name="Kim M.K."/>
        </authorList>
    </citation>
    <scope>NUCLEOTIDE SEQUENCE [LARGE SCALE GENOMIC DNA]</scope>
    <source>
        <strain evidence="9">BT553</strain>
    </source>
</reference>
<dbReference type="PANTHER" id="PTHR34583">
    <property type="entry name" value="ANTIPORTER SUBUNIT MNHC2-RELATED"/>
    <property type="match status" value="1"/>
</dbReference>
<keyword evidence="3" id="KW-1003">Cell membrane</keyword>
<feature type="transmembrane region" description="Helical" evidence="7">
    <location>
        <begin position="72"/>
        <end position="96"/>
    </location>
</feature>
<comment type="caution">
    <text evidence="8">The sequence shown here is derived from an EMBL/GenBank/DDBJ whole genome shotgun (WGS) entry which is preliminary data.</text>
</comment>
<evidence type="ECO:0000313" key="9">
    <source>
        <dbReference type="Proteomes" id="UP000640426"/>
    </source>
</evidence>
<evidence type="ECO:0000256" key="1">
    <source>
        <dbReference type="ARBA" id="ARBA00004651"/>
    </source>
</evidence>
<dbReference type="Gene3D" id="1.10.287.3510">
    <property type="match status" value="1"/>
</dbReference>
<dbReference type="Pfam" id="PF00420">
    <property type="entry name" value="Oxidored_q2"/>
    <property type="match status" value="1"/>
</dbReference>
<proteinExistence type="inferred from homology"/>
<protein>
    <submittedName>
        <fullName evidence="8">NADH-quinone oxidoreductase subunit K</fullName>
    </submittedName>
</protein>
<comment type="subcellular location">
    <subcellularLocation>
        <location evidence="1">Cell membrane</location>
        <topology evidence="1">Multi-pass membrane protein</topology>
    </subcellularLocation>
</comment>
<keyword evidence="6 7" id="KW-0472">Membrane</keyword>
<organism evidence="8 9">
    <name type="scientific">Sphingomonas mollis</name>
    <dbReference type="NCBI Taxonomy" id="2795726"/>
    <lineage>
        <taxon>Bacteria</taxon>
        <taxon>Pseudomonadati</taxon>
        <taxon>Pseudomonadota</taxon>
        <taxon>Alphaproteobacteria</taxon>
        <taxon>Sphingomonadales</taxon>
        <taxon>Sphingomonadaceae</taxon>
        <taxon>Sphingomonas</taxon>
    </lineage>
</organism>
<accession>A0ABS0XK54</accession>
<gene>
    <name evidence="8" type="ORF">JAO74_01295</name>
</gene>
<evidence type="ECO:0000256" key="5">
    <source>
        <dbReference type="ARBA" id="ARBA00022989"/>
    </source>
</evidence>
<evidence type="ECO:0000256" key="3">
    <source>
        <dbReference type="ARBA" id="ARBA00022475"/>
    </source>
</evidence>
<evidence type="ECO:0000256" key="4">
    <source>
        <dbReference type="ARBA" id="ARBA00022692"/>
    </source>
</evidence>
<evidence type="ECO:0000256" key="6">
    <source>
        <dbReference type="ARBA" id="ARBA00023136"/>
    </source>
</evidence>